<dbReference type="GO" id="GO:0016757">
    <property type="term" value="F:glycosyltransferase activity"/>
    <property type="evidence" value="ECO:0007669"/>
    <property type="project" value="UniProtKB-UniRule"/>
</dbReference>
<keyword evidence="6" id="KW-1133">Transmembrane helix</keyword>
<sequence length="540" mass="61422">MFMGGVAMARCSRALMLLCVVYAIVLVLFHQSLSPSSSSTAVDDRKIPVMVRDNDPAEDDAANDTIRWVRPAAKRGGCAQAAAKLEVGMVQLEKQVFDMKISLAERALGEKRARLLDALKTRGPHQQRELSSSAAAGAQSQPQGVLSALKKEEEEEALDYTNSTLIRVSEGLAVFSAYHDDRQEEVWVRIMVIIHGNVNSQRLLCHFHYNGDNTATYIIEAKQYEMCENHKKTYLGFIYSCSVPLGRHLDYTLAVSHVSSNDRQVPVPVQRVSPPVTSGQKVSTDKFAYNFSICVSPLFGSVSPKRLVEFLELTRLLGVQQIFFYDFSTSEIVQRVLRHYEGKRWVTVIPWRLPEEMSSNIWYHGQLVVNNDCLYRTMAQSVYTAFHDIDEFIVPHSKDARTYSDIIPPELPNDTCGYRFASAFFDPVVATQLPDNVMTVFSTARTEVISKVRTKVMVMPRRVFEVGIHHVSKQLLEPWESRTFSPERALLHHYRECLYDYGMRCDSWVNDTTIRDHYMPELNIRIATAEEALEKAEIQY</sequence>
<dbReference type="OrthoDB" id="6217063at2759"/>
<evidence type="ECO:0000256" key="2">
    <source>
        <dbReference type="ARBA" id="ARBA00007647"/>
    </source>
</evidence>
<comment type="caution">
    <text evidence="9">The sequence shown here is derived from an EMBL/GenBank/DDBJ whole genome shotgun (WGS) entry which is preliminary data.</text>
</comment>
<keyword evidence="7" id="KW-0472">Membrane</keyword>
<organism evidence="9 10">
    <name type="scientific">Pomacea canaliculata</name>
    <name type="common">Golden apple snail</name>
    <dbReference type="NCBI Taxonomy" id="400727"/>
    <lineage>
        <taxon>Eukaryota</taxon>
        <taxon>Metazoa</taxon>
        <taxon>Spiralia</taxon>
        <taxon>Lophotrochozoa</taxon>
        <taxon>Mollusca</taxon>
        <taxon>Gastropoda</taxon>
        <taxon>Caenogastropoda</taxon>
        <taxon>Architaenioglossa</taxon>
        <taxon>Ampullarioidea</taxon>
        <taxon>Ampullariidae</taxon>
        <taxon>Pomacea</taxon>
    </lineage>
</organism>
<comment type="subcellular location">
    <subcellularLocation>
        <location evidence="1">Membrane</location>
        <topology evidence="1">Single-pass membrane protein</topology>
    </subcellularLocation>
</comment>
<keyword evidence="10" id="KW-1185">Reference proteome</keyword>
<keyword evidence="3 8" id="KW-0328">Glycosyltransferase</keyword>
<dbReference type="AlphaFoldDB" id="A0A2T7P4H9"/>
<proteinExistence type="inferred from homology"/>
<dbReference type="EC" id="2.4.1.-" evidence="8"/>
<evidence type="ECO:0000256" key="8">
    <source>
        <dbReference type="RuleBase" id="RU366017"/>
    </source>
</evidence>
<accession>A0A2T7P4H9</accession>
<dbReference type="InterPro" id="IPR008166">
    <property type="entry name" value="Glyco_transf_92"/>
</dbReference>
<dbReference type="GO" id="GO:0005737">
    <property type="term" value="C:cytoplasm"/>
    <property type="evidence" value="ECO:0007669"/>
    <property type="project" value="TreeGrafter"/>
</dbReference>
<keyword evidence="4 8" id="KW-0808">Transferase</keyword>
<dbReference type="Proteomes" id="UP000245119">
    <property type="component" value="Linkage Group LG6"/>
</dbReference>
<comment type="similarity">
    <text evidence="2 8">Belongs to the glycosyltransferase 92 family.</text>
</comment>
<name>A0A2T7P4H9_POMCA</name>
<dbReference type="Pfam" id="PF01697">
    <property type="entry name" value="Glyco_transf_92"/>
    <property type="match status" value="1"/>
</dbReference>
<evidence type="ECO:0000313" key="10">
    <source>
        <dbReference type="Proteomes" id="UP000245119"/>
    </source>
</evidence>
<gene>
    <name evidence="9" type="ORF">C0Q70_10907</name>
</gene>
<dbReference type="EMBL" id="PZQS01000006">
    <property type="protein sequence ID" value="PVD28320.1"/>
    <property type="molecule type" value="Genomic_DNA"/>
</dbReference>
<evidence type="ECO:0000256" key="4">
    <source>
        <dbReference type="ARBA" id="ARBA00022679"/>
    </source>
</evidence>
<dbReference type="PANTHER" id="PTHR21461">
    <property type="entry name" value="GLYCOSYLTRANSFERASE FAMILY 92 PROTEIN"/>
    <property type="match status" value="1"/>
</dbReference>
<protein>
    <recommendedName>
        <fullName evidence="8">Glycosyltransferase family 92 protein</fullName>
        <ecNumber evidence="8">2.4.1.-</ecNumber>
    </recommendedName>
</protein>
<evidence type="ECO:0000256" key="6">
    <source>
        <dbReference type="ARBA" id="ARBA00022989"/>
    </source>
</evidence>
<evidence type="ECO:0000256" key="7">
    <source>
        <dbReference type="ARBA" id="ARBA00023136"/>
    </source>
</evidence>
<reference evidence="9 10" key="1">
    <citation type="submission" date="2018-04" db="EMBL/GenBank/DDBJ databases">
        <title>The genome of golden apple snail Pomacea canaliculata provides insight into stress tolerance and invasive adaptation.</title>
        <authorList>
            <person name="Liu C."/>
            <person name="Liu B."/>
            <person name="Ren Y."/>
            <person name="Zhang Y."/>
            <person name="Wang H."/>
            <person name="Li S."/>
            <person name="Jiang F."/>
            <person name="Yin L."/>
            <person name="Zhang G."/>
            <person name="Qian W."/>
            <person name="Fan W."/>
        </authorList>
    </citation>
    <scope>NUCLEOTIDE SEQUENCE [LARGE SCALE GENOMIC DNA]</scope>
    <source>
        <strain evidence="9">SZHN2017</strain>
        <tissue evidence="9">Muscle</tissue>
    </source>
</reference>
<keyword evidence="5" id="KW-0812">Transmembrane</keyword>
<evidence type="ECO:0000256" key="5">
    <source>
        <dbReference type="ARBA" id="ARBA00022692"/>
    </source>
</evidence>
<evidence type="ECO:0000256" key="1">
    <source>
        <dbReference type="ARBA" id="ARBA00004167"/>
    </source>
</evidence>
<dbReference type="GO" id="GO:0016020">
    <property type="term" value="C:membrane"/>
    <property type="evidence" value="ECO:0007669"/>
    <property type="project" value="UniProtKB-SubCell"/>
</dbReference>
<evidence type="ECO:0000313" key="9">
    <source>
        <dbReference type="EMBL" id="PVD28320.1"/>
    </source>
</evidence>
<evidence type="ECO:0000256" key="3">
    <source>
        <dbReference type="ARBA" id="ARBA00022676"/>
    </source>
</evidence>
<dbReference type="PANTHER" id="PTHR21461:SF69">
    <property type="entry name" value="GLYCOSYLTRANSFERASE FAMILY 92 PROTEIN"/>
    <property type="match status" value="1"/>
</dbReference>